<dbReference type="PANTHER" id="PTHR33933">
    <property type="entry name" value="NUCLEOTIDYLTRANSFERASE"/>
    <property type="match status" value="1"/>
</dbReference>
<dbReference type="SMART" id="SM00748">
    <property type="entry name" value="HEPN"/>
    <property type="match status" value="1"/>
</dbReference>
<dbReference type="PROSITE" id="PS50910">
    <property type="entry name" value="HEPN"/>
    <property type="match status" value="1"/>
</dbReference>
<accession>A0A7W6WHB4</accession>
<gene>
    <name evidence="2" type="ORF">GGE12_006173</name>
</gene>
<dbReference type="Gene3D" id="1.20.120.330">
    <property type="entry name" value="Nucleotidyltransferases domain 2"/>
    <property type="match status" value="1"/>
</dbReference>
<evidence type="ECO:0000313" key="3">
    <source>
        <dbReference type="Proteomes" id="UP000533641"/>
    </source>
</evidence>
<dbReference type="SUPFAM" id="SSF81301">
    <property type="entry name" value="Nucleotidyltransferase"/>
    <property type="match status" value="1"/>
</dbReference>
<name>A0A7W6WHB4_9HYPH</name>
<dbReference type="Proteomes" id="UP000533641">
    <property type="component" value="Unassembled WGS sequence"/>
</dbReference>
<evidence type="ECO:0000259" key="1">
    <source>
        <dbReference type="PROSITE" id="PS50910"/>
    </source>
</evidence>
<reference evidence="2 3" key="1">
    <citation type="submission" date="2020-08" db="EMBL/GenBank/DDBJ databases">
        <title>Genomic Encyclopedia of Type Strains, Phase IV (KMG-V): Genome sequencing to study the core and pangenomes of soil and plant-associated prokaryotes.</title>
        <authorList>
            <person name="Whitman W."/>
        </authorList>
    </citation>
    <scope>NUCLEOTIDE SEQUENCE [LARGE SCALE GENOMIC DNA]</scope>
    <source>
        <strain evidence="2 3">SEMIA 402</strain>
    </source>
</reference>
<organism evidence="2 3">
    <name type="scientific">Rhizobium mongolense</name>
    <dbReference type="NCBI Taxonomy" id="57676"/>
    <lineage>
        <taxon>Bacteria</taxon>
        <taxon>Pseudomonadati</taxon>
        <taxon>Pseudomonadota</taxon>
        <taxon>Alphaproteobacteria</taxon>
        <taxon>Hyphomicrobiales</taxon>
        <taxon>Rhizobiaceae</taxon>
        <taxon>Rhizobium/Agrobacterium group</taxon>
        <taxon>Rhizobium</taxon>
    </lineage>
</organism>
<dbReference type="InterPro" id="IPR043519">
    <property type="entry name" value="NT_sf"/>
</dbReference>
<dbReference type="SUPFAM" id="SSF81593">
    <property type="entry name" value="Nucleotidyltransferase substrate binding subunit/domain"/>
    <property type="match status" value="1"/>
</dbReference>
<protein>
    <recommendedName>
        <fullName evidence="1">HEPN domain-containing protein</fullName>
    </recommendedName>
</protein>
<dbReference type="Gene3D" id="3.30.460.10">
    <property type="entry name" value="Beta Polymerase, domain 2"/>
    <property type="match status" value="1"/>
</dbReference>
<dbReference type="InterPro" id="IPR052548">
    <property type="entry name" value="Type_VII_TA_antitoxin"/>
</dbReference>
<dbReference type="InterPro" id="IPR007842">
    <property type="entry name" value="HEPN_dom"/>
</dbReference>
<dbReference type="AlphaFoldDB" id="A0A7W6WHB4"/>
<comment type="caution">
    <text evidence="2">The sequence shown here is derived from an EMBL/GenBank/DDBJ whole genome shotgun (WGS) entry which is preliminary data.</text>
</comment>
<dbReference type="Pfam" id="PF05168">
    <property type="entry name" value="HEPN"/>
    <property type="match status" value="1"/>
</dbReference>
<sequence>MMKSSLDHLPEKKQRELARIVEIIHEEFEDALKGGEAEFKKKGRIWKIILFGSYARGTWVDEPHTKKGYRSDYDILIIVNTRKLTDPEYWYATKDRLMRDRGIKTPVTPIIHSRREVGDALHQGQYFFSDIRKEGIVLFEVDMKELPLAKTPSAEAAYENAKLYFEDRLSDARAFLKGGKFYLSEKDLRQAAFSLHQALELAYSGLLLVFSNYSPASHNLNELRGLAEQKLEGLSELWPHDRRRYSAWFNTLNEAYVKARYSHHYSISGEALTWLLARTSEVIDYIDAACRAHISELSNGR</sequence>
<evidence type="ECO:0000313" key="2">
    <source>
        <dbReference type="EMBL" id="MBB4278362.1"/>
    </source>
</evidence>
<dbReference type="PANTHER" id="PTHR33933:SF1">
    <property type="entry name" value="PROTEIN ADENYLYLTRANSFERASE MNTA-RELATED"/>
    <property type="match status" value="1"/>
</dbReference>
<feature type="domain" description="HEPN" evidence="1">
    <location>
        <begin position="169"/>
        <end position="289"/>
    </location>
</feature>
<dbReference type="EMBL" id="JACIGM010000018">
    <property type="protein sequence ID" value="MBB4278362.1"/>
    <property type="molecule type" value="Genomic_DNA"/>
</dbReference>
<dbReference type="CDD" id="cd05403">
    <property type="entry name" value="NT_KNTase_like"/>
    <property type="match status" value="1"/>
</dbReference>
<proteinExistence type="predicted"/>